<protein>
    <submittedName>
        <fullName evidence="1">Uncharacterized protein</fullName>
    </submittedName>
</protein>
<comment type="caution">
    <text evidence="1">The sequence shown here is derived from an EMBL/GenBank/DDBJ whole genome shotgun (WGS) entry which is preliminary data.</text>
</comment>
<sequence length="67" mass="7438">MLEADQLSGDRSTSWCFSVCSNDRPTFRGRGVHPLGIVAEKIQTLRRMHDLSCESHNLLPGVINLDG</sequence>
<evidence type="ECO:0000313" key="1">
    <source>
        <dbReference type="EMBL" id="KAK8569021.1"/>
    </source>
</evidence>
<evidence type="ECO:0000313" key="2">
    <source>
        <dbReference type="Proteomes" id="UP001472677"/>
    </source>
</evidence>
<dbReference type="EMBL" id="JBBPBM010000009">
    <property type="protein sequence ID" value="KAK8569021.1"/>
    <property type="molecule type" value="Genomic_DNA"/>
</dbReference>
<organism evidence="1 2">
    <name type="scientific">Hibiscus sabdariffa</name>
    <name type="common">roselle</name>
    <dbReference type="NCBI Taxonomy" id="183260"/>
    <lineage>
        <taxon>Eukaryota</taxon>
        <taxon>Viridiplantae</taxon>
        <taxon>Streptophyta</taxon>
        <taxon>Embryophyta</taxon>
        <taxon>Tracheophyta</taxon>
        <taxon>Spermatophyta</taxon>
        <taxon>Magnoliopsida</taxon>
        <taxon>eudicotyledons</taxon>
        <taxon>Gunneridae</taxon>
        <taxon>Pentapetalae</taxon>
        <taxon>rosids</taxon>
        <taxon>malvids</taxon>
        <taxon>Malvales</taxon>
        <taxon>Malvaceae</taxon>
        <taxon>Malvoideae</taxon>
        <taxon>Hibiscus</taxon>
    </lineage>
</organism>
<reference evidence="1 2" key="1">
    <citation type="journal article" date="2024" name="G3 (Bethesda)">
        <title>Genome assembly of Hibiscus sabdariffa L. provides insights into metabolisms of medicinal natural products.</title>
        <authorList>
            <person name="Kim T."/>
        </authorList>
    </citation>
    <scope>NUCLEOTIDE SEQUENCE [LARGE SCALE GENOMIC DNA]</scope>
    <source>
        <strain evidence="1">TK-2024</strain>
        <tissue evidence="1">Old leaves</tissue>
    </source>
</reference>
<keyword evidence="2" id="KW-1185">Reference proteome</keyword>
<name>A0ABR2F234_9ROSI</name>
<accession>A0ABR2F234</accession>
<proteinExistence type="predicted"/>
<gene>
    <name evidence="1" type="ORF">V6N12_007554</name>
</gene>
<dbReference type="Proteomes" id="UP001472677">
    <property type="component" value="Unassembled WGS sequence"/>
</dbReference>